<name>A0A369UQG1_9GAMM</name>
<evidence type="ECO:0000313" key="4">
    <source>
        <dbReference type="Proteomes" id="UP000253782"/>
    </source>
</evidence>
<keyword evidence="2" id="KW-1133">Transmembrane helix</keyword>
<dbReference type="Pfam" id="PF04367">
    <property type="entry name" value="DUF502"/>
    <property type="match status" value="1"/>
</dbReference>
<keyword evidence="2" id="KW-0812">Transmembrane</keyword>
<accession>A0A369UQG1</accession>
<dbReference type="PANTHER" id="PTHR31876">
    <property type="entry name" value="COV-LIKE PROTEIN 1"/>
    <property type="match status" value="1"/>
</dbReference>
<gene>
    <name evidence="3" type="ORF">DVJ77_03955</name>
</gene>
<keyword evidence="4" id="KW-1185">Reference proteome</keyword>
<dbReference type="InterPro" id="IPR007462">
    <property type="entry name" value="COV1-like"/>
</dbReference>
<evidence type="ECO:0000256" key="1">
    <source>
        <dbReference type="SAM" id="MobiDB-lite"/>
    </source>
</evidence>
<reference evidence="3 4" key="1">
    <citation type="submission" date="2018-07" db="EMBL/GenBank/DDBJ databases">
        <title>Dyella tabacisoli L4-6T, whole genome shotgun sequence.</title>
        <authorList>
            <person name="Zhou X.-K."/>
            <person name="Li W.-J."/>
            <person name="Duan Y.-Q."/>
        </authorList>
    </citation>
    <scope>NUCLEOTIDE SEQUENCE [LARGE SCALE GENOMIC DNA]</scope>
    <source>
        <strain evidence="3 4">L4-6</strain>
    </source>
</reference>
<feature type="transmembrane region" description="Helical" evidence="2">
    <location>
        <begin position="6"/>
        <end position="27"/>
    </location>
</feature>
<dbReference type="PANTHER" id="PTHR31876:SF26">
    <property type="entry name" value="PROTEIN LIKE COV 2"/>
    <property type="match status" value="1"/>
</dbReference>
<protein>
    <submittedName>
        <fullName evidence="3">DUF502 domain-containing protein</fullName>
    </submittedName>
</protein>
<dbReference type="Proteomes" id="UP000253782">
    <property type="component" value="Unassembled WGS sequence"/>
</dbReference>
<comment type="caution">
    <text evidence="3">The sequence shown here is derived from an EMBL/GenBank/DDBJ whole genome shotgun (WGS) entry which is preliminary data.</text>
</comment>
<sequence>MPPLRIKRYLITGLLTFIPLWVTWLVFKFVLGMLAGIGAPLVAALVGTLSFVAPNAAATLSNGWLTSIVALLITLAALYLIGWLTNRVIGRRLLDAFDGLLARIPVVQTIYGGTKKLMAVLQQKPSGMQRVVLVDFPRRGMKVVGFVTRVMVEEGTGQEMAAVYIPTTPNPTGGYLEIVPVNELTPTDWTMDQAMAFIISGGAVAPDTLPSTPTLPHRAPSPTDEQPENHA</sequence>
<evidence type="ECO:0000313" key="3">
    <source>
        <dbReference type="EMBL" id="RDD83012.1"/>
    </source>
</evidence>
<feature type="region of interest" description="Disordered" evidence="1">
    <location>
        <begin position="208"/>
        <end position="231"/>
    </location>
</feature>
<keyword evidence="2" id="KW-0472">Membrane</keyword>
<organism evidence="3 4">
    <name type="scientific">Dyella tabacisoli</name>
    <dbReference type="NCBI Taxonomy" id="2282381"/>
    <lineage>
        <taxon>Bacteria</taxon>
        <taxon>Pseudomonadati</taxon>
        <taxon>Pseudomonadota</taxon>
        <taxon>Gammaproteobacteria</taxon>
        <taxon>Lysobacterales</taxon>
        <taxon>Rhodanobacteraceae</taxon>
        <taxon>Dyella</taxon>
    </lineage>
</organism>
<feature type="transmembrane region" description="Helical" evidence="2">
    <location>
        <begin position="34"/>
        <end position="52"/>
    </location>
</feature>
<proteinExistence type="predicted"/>
<dbReference type="OrthoDB" id="9780267at2"/>
<dbReference type="EMBL" id="QQAH01000002">
    <property type="protein sequence ID" value="RDD83012.1"/>
    <property type="molecule type" value="Genomic_DNA"/>
</dbReference>
<feature type="transmembrane region" description="Helical" evidence="2">
    <location>
        <begin position="64"/>
        <end position="84"/>
    </location>
</feature>
<evidence type="ECO:0000256" key="2">
    <source>
        <dbReference type="SAM" id="Phobius"/>
    </source>
</evidence>
<dbReference type="RefSeq" id="WP_114844126.1">
    <property type="nucleotide sequence ID" value="NZ_JBHSPE010000001.1"/>
</dbReference>
<dbReference type="AlphaFoldDB" id="A0A369UQG1"/>